<sequence>MRLKFGGVPGIDKVVTLEKDALLKDIFEPLDVSQADIDAIRFGYPPQKVIINDENLMKNLDDLGLSSGERVTLISEKLKDPVTANSTSATEKPFRLQGNQISLDKNNFKILQLHEVPDDNSCLFHAISYSKHKRLSTSQILREMCAQEILSDKVKYNQAILDQSNEDYARWILQKDAWGGGIEIGILSEYLKVAIYVLDLDSLTIGKFNEERYDDFILISFNGVHYDAIEILDRSNNDTQTVFNLIKDSELCISILNNAVELAKKLRSSGYKFNTRKDKIKCNICQEQFNGEREVAKHAEKTGHVDFGQV</sequence>
<keyword evidence="2" id="KW-0645">Protease</keyword>
<dbReference type="CDD" id="cd22745">
    <property type="entry name" value="OTU_OTU1"/>
    <property type="match status" value="1"/>
</dbReference>
<evidence type="ECO:0000256" key="6">
    <source>
        <dbReference type="ARBA" id="ARBA00022801"/>
    </source>
</evidence>
<keyword evidence="4" id="KW-0863">Zinc-finger</keyword>
<comment type="catalytic activity">
    <reaction evidence="1 9">
        <text>Thiol-dependent hydrolysis of ester, thioester, amide, peptide and isopeptide bonds formed by the C-terminal Gly of ubiquitin (a 76-residue protein attached to proteins as an intracellular targeting signal).</text>
        <dbReference type="EC" id="3.4.19.12"/>
    </reaction>
</comment>
<dbReference type="Pfam" id="PF02338">
    <property type="entry name" value="OTU"/>
    <property type="match status" value="1"/>
</dbReference>
<reference evidence="11 12" key="1">
    <citation type="submission" date="2024-05" db="EMBL/GenBank/DDBJ databases">
        <title>Long read based assembly of the Candida bracarensis genome reveals expanded adhesin content.</title>
        <authorList>
            <person name="Marcet-Houben M."/>
            <person name="Ksiezopolska E."/>
            <person name="Gabaldon T."/>
        </authorList>
    </citation>
    <scope>NUCLEOTIDE SEQUENCE [LARGE SCALE GENOMIC DNA]</scope>
    <source>
        <strain evidence="11 12">CBM6</strain>
    </source>
</reference>
<dbReference type="Proteomes" id="UP001623330">
    <property type="component" value="Unassembled WGS sequence"/>
</dbReference>
<evidence type="ECO:0000256" key="1">
    <source>
        <dbReference type="ARBA" id="ARBA00000707"/>
    </source>
</evidence>
<dbReference type="Gene3D" id="3.90.70.80">
    <property type="match status" value="1"/>
</dbReference>
<accession>A0ABR4NP96</accession>
<evidence type="ECO:0000256" key="9">
    <source>
        <dbReference type="RuleBase" id="RU367104"/>
    </source>
</evidence>
<dbReference type="SUPFAM" id="SSF54001">
    <property type="entry name" value="Cysteine proteinases"/>
    <property type="match status" value="1"/>
</dbReference>
<dbReference type="Pfam" id="PF24560">
    <property type="entry name" value="zf-C2H2_OTU1_C"/>
    <property type="match status" value="1"/>
</dbReference>
<dbReference type="PROSITE" id="PS00028">
    <property type="entry name" value="ZINC_FINGER_C2H2_1"/>
    <property type="match status" value="1"/>
</dbReference>
<feature type="domain" description="OTU" evidence="10">
    <location>
        <begin position="111"/>
        <end position="232"/>
    </location>
</feature>
<comment type="function">
    <text evidence="9">Hydrolase that can remove conjugated ubiquitin from proteins and may therefore play an important regulatory role at the level of protein turnover by preventing degradation.</text>
</comment>
<name>A0ABR4NP96_9SACH</name>
<evidence type="ECO:0000256" key="8">
    <source>
        <dbReference type="ARBA" id="ARBA00022833"/>
    </source>
</evidence>
<dbReference type="EC" id="3.4.19.12" evidence="9"/>
<keyword evidence="12" id="KW-1185">Reference proteome</keyword>
<keyword evidence="3" id="KW-0479">Metal-binding</keyword>
<dbReference type="InterPro" id="IPR003323">
    <property type="entry name" value="OTU_dom"/>
</dbReference>
<keyword evidence="8" id="KW-0862">Zinc</keyword>
<evidence type="ECO:0000256" key="3">
    <source>
        <dbReference type="ARBA" id="ARBA00022723"/>
    </source>
</evidence>
<dbReference type="InterPro" id="IPR057766">
    <property type="entry name" value="Znf-C2H2_OTU1-like_C"/>
</dbReference>
<proteinExistence type="predicted"/>
<dbReference type="Pfam" id="PF21403">
    <property type="entry name" value="OTU1_UBXL"/>
    <property type="match status" value="1"/>
</dbReference>
<protein>
    <recommendedName>
        <fullName evidence="9">Ubiquitin thioesterase OTU</fullName>
        <ecNumber evidence="9">3.4.19.12</ecNumber>
    </recommendedName>
</protein>
<evidence type="ECO:0000256" key="4">
    <source>
        <dbReference type="ARBA" id="ARBA00022771"/>
    </source>
</evidence>
<evidence type="ECO:0000313" key="12">
    <source>
        <dbReference type="Proteomes" id="UP001623330"/>
    </source>
</evidence>
<keyword evidence="5 9" id="KW-0833">Ubl conjugation pathway</keyword>
<gene>
    <name evidence="11" type="ORF">RNJ44_01964</name>
</gene>
<dbReference type="EMBL" id="JBEVYD010000011">
    <property type="protein sequence ID" value="KAL3229828.1"/>
    <property type="molecule type" value="Genomic_DNA"/>
</dbReference>
<comment type="subcellular location">
    <subcellularLocation>
        <location evidence="9">Cytoplasm</location>
    </subcellularLocation>
</comment>
<comment type="caution">
    <text evidence="11">The sequence shown here is derived from an EMBL/GenBank/DDBJ whole genome shotgun (WGS) entry which is preliminary data.</text>
</comment>
<dbReference type="PROSITE" id="PS50802">
    <property type="entry name" value="OTU"/>
    <property type="match status" value="1"/>
</dbReference>
<dbReference type="PANTHER" id="PTHR13312:SF0">
    <property type="entry name" value="UBIQUITIN THIOESTERASE OTU1"/>
    <property type="match status" value="1"/>
</dbReference>
<evidence type="ECO:0000259" key="10">
    <source>
        <dbReference type="PROSITE" id="PS50802"/>
    </source>
</evidence>
<keyword evidence="7 9" id="KW-0788">Thiol protease</keyword>
<dbReference type="Gene3D" id="3.10.20.90">
    <property type="entry name" value="Phosphatidylinositol 3-kinase Catalytic Subunit, Chain A, domain 1"/>
    <property type="match status" value="1"/>
</dbReference>
<evidence type="ECO:0000313" key="11">
    <source>
        <dbReference type="EMBL" id="KAL3229828.1"/>
    </source>
</evidence>
<dbReference type="InterPro" id="IPR048857">
    <property type="entry name" value="OTU1_Ubl"/>
</dbReference>
<evidence type="ECO:0000256" key="5">
    <source>
        <dbReference type="ARBA" id="ARBA00022786"/>
    </source>
</evidence>
<dbReference type="PANTHER" id="PTHR13312">
    <property type="entry name" value="HIV-INDUCED PROTEIN-7-LIKE PROTEASE"/>
    <property type="match status" value="1"/>
</dbReference>
<evidence type="ECO:0000256" key="7">
    <source>
        <dbReference type="ARBA" id="ARBA00022807"/>
    </source>
</evidence>
<keyword evidence="9" id="KW-0963">Cytoplasm</keyword>
<organism evidence="11 12">
    <name type="scientific">Nakaseomyces bracarensis</name>
    <dbReference type="NCBI Taxonomy" id="273131"/>
    <lineage>
        <taxon>Eukaryota</taxon>
        <taxon>Fungi</taxon>
        <taxon>Dikarya</taxon>
        <taxon>Ascomycota</taxon>
        <taxon>Saccharomycotina</taxon>
        <taxon>Saccharomycetes</taxon>
        <taxon>Saccharomycetales</taxon>
        <taxon>Saccharomycetaceae</taxon>
        <taxon>Nakaseomyces</taxon>
    </lineage>
</organism>
<evidence type="ECO:0000256" key="2">
    <source>
        <dbReference type="ARBA" id="ARBA00022670"/>
    </source>
</evidence>
<keyword evidence="6 9" id="KW-0378">Hydrolase</keyword>
<dbReference type="InterPro" id="IPR038765">
    <property type="entry name" value="Papain-like_cys_pep_sf"/>
</dbReference>
<dbReference type="InterPro" id="IPR013087">
    <property type="entry name" value="Znf_C2H2_type"/>
</dbReference>